<reference evidence="1 2" key="1">
    <citation type="submission" date="2019-02" db="EMBL/GenBank/DDBJ databases">
        <title>Genomic Encyclopedia of Type Strains, Phase IV (KMG-IV): sequencing the most valuable type-strain genomes for metagenomic binning, comparative biology and taxonomic classification.</title>
        <authorList>
            <person name="Goeker M."/>
        </authorList>
    </citation>
    <scope>NUCLEOTIDE SEQUENCE [LARGE SCALE GENOMIC DNA]</scope>
    <source>
        <strain evidence="1 2">DSM 17196</strain>
    </source>
</reference>
<proteinExistence type="predicted"/>
<dbReference type="Proteomes" id="UP000292262">
    <property type="component" value="Unassembled WGS sequence"/>
</dbReference>
<dbReference type="RefSeq" id="WP_130286230.1">
    <property type="nucleotide sequence ID" value="NZ_SGXE01000002.1"/>
</dbReference>
<evidence type="ECO:0000313" key="1">
    <source>
        <dbReference type="EMBL" id="RZS93079.1"/>
    </source>
</evidence>
<dbReference type="AlphaFoldDB" id="A0A4V2F5J9"/>
<name>A0A4V2F5J9_9FLAO</name>
<dbReference type="OrthoDB" id="1005072at2"/>
<dbReference type="InterPro" id="IPR021272">
    <property type="entry name" value="DUF2851"/>
</dbReference>
<gene>
    <name evidence="1" type="ORF">EV197_1643</name>
</gene>
<accession>A0A4V2F5J9</accession>
<dbReference type="EMBL" id="SGXE01000002">
    <property type="protein sequence ID" value="RZS93079.1"/>
    <property type="molecule type" value="Genomic_DNA"/>
</dbReference>
<protein>
    <submittedName>
        <fullName evidence="1">Uncharacterized protein DUF2851</fullName>
    </submittedName>
</protein>
<dbReference type="Pfam" id="PF11013">
    <property type="entry name" value="DUF2851"/>
    <property type="match status" value="1"/>
</dbReference>
<sequence length="423" mass="48715">MKEDFLHHIWKYKKYNGLNLATVNGASIAVLDSGTHNESNGGPDFFNALLCIDDQKWAGNVEIHVKSSDWYLHNHQNDDLYNNVILHVVWEDDVEVYNKDNSPIPTLRIKDFVDTNFFANYQKLSNSKNSLNCQGQLQDIPGIIQNNWLERLYFERLEKKATEIEQVLKSTKNDWEAVLFHMLCRSFGLNTNGEAFYSLAQSIDFSVLRKCTDQQQRLEALLLGQAGLLEDSLDHEYANTLQEEYHYLKTKFSLDNTKVLPVNFFRLRPSNFPTVRLVQLAALYATKPSLFSAVTKAKSLLELMNLLDVKPNSFWETHYSLTKTSKKKSKRLSKSFKELLIINTLLPIRFAYQKYTNEAAEDKAVALITSLSAEDNAIVKRFKKEKITIKNAMESQAVIQLFTKYCSNNRCLQCGFGNYLLKN</sequence>
<comment type="caution">
    <text evidence="1">The sequence shown here is derived from an EMBL/GenBank/DDBJ whole genome shotgun (WGS) entry which is preliminary data.</text>
</comment>
<organism evidence="1 2">
    <name type="scientific">Aquimarina brevivitae</name>
    <dbReference type="NCBI Taxonomy" id="323412"/>
    <lineage>
        <taxon>Bacteria</taxon>
        <taxon>Pseudomonadati</taxon>
        <taxon>Bacteroidota</taxon>
        <taxon>Flavobacteriia</taxon>
        <taxon>Flavobacteriales</taxon>
        <taxon>Flavobacteriaceae</taxon>
        <taxon>Aquimarina</taxon>
    </lineage>
</organism>
<evidence type="ECO:0000313" key="2">
    <source>
        <dbReference type="Proteomes" id="UP000292262"/>
    </source>
</evidence>
<keyword evidence="2" id="KW-1185">Reference proteome</keyword>